<dbReference type="PANTHER" id="PTHR23291">
    <property type="entry name" value="BAX INHIBITOR-RELATED"/>
    <property type="match status" value="1"/>
</dbReference>
<dbReference type="AlphaFoldDB" id="A0AAW8YC00"/>
<reference evidence="7" key="1">
    <citation type="journal article" date="2023" name="PeerJ">
        <title>Selection and evaluation of lactic acid bacteria from chicken feces in Thailand as potential probiotics.</title>
        <authorList>
            <person name="Khurajog B."/>
            <person name="Disastra Y."/>
            <person name="Lawwyne L.D."/>
            <person name="Sirichokchatchawan W."/>
            <person name="Niyomtham W."/>
            <person name="Yindee J."/>
            <person name="Hampson D.J."/>
            <person name="Prapasarakul N."/>
        </authorList>
    </citation>
    <scope>NUCLEOTIDE SEQUENCE</scope>
    <source>
        <strain evidence="7">BF9</strain>
    </source>
</reference>
<feature type="transmembrane region" description="Helical" evidence="6">
    <location>
        <begin position="46"/>
        <end position="68"/>
    </location>
</feature>
<dbReference type="RefSeq" id="WP_160185531.1">
    <property type="nucleotide sequence ID" value="NZ_CP096031.1"/>
</dbReference>
<evidence type="ECO:0000313" key="8">
    <source>
        <dbReference type="Proteomes" id="UP001280897"/>
    </source>
</evidence>
<proteinExistence type="inferred from homology"/>
<dbReference type="GO" id="GO:0005886">
    <property type="term" value="C:plasma membrane"/>
    <property type="evidence" value="ECO:0007669"/>
    <property type="project" value="TreeGrafter"/>
</dbReference>
<accession>A0AAW8YC00</accession>
<evidence type="ECO:0000256" key="1">
    <source>
        <dbReference type="ARBA" id="ARBA00004141"/>
    </source>
</evidence>
<feature type="transmembrane region" description="Helical" evidence="6">
    <location>
        <begin position="228"/>
        <end position="253"/>
    </location>
</feature>
<dbReference type="PANTHER" id="PTHR23291:SF50">
    <property type="entry name" value="PROTEIN LIFEGUARD 4"/>
    <property type="match status" value="1"/>
</dbReference>
<comment type="subcellular location">
    <subcellularLocation>
        <location evidence="1">Membrane</location>
        <topology evidence="1">Multi-pass membrane protein</topology>
    </subcellularLocation>
</comment>
<dbReference type="Proteomes" id="UP001280897">
    <property type="component" value="Unassembled WGS sequence"/>
</dbReference>
<evidence type="ECO:0000256" key="5">
    <source>
        <dbReference type="ARBA" id="ARBA00023136"/>
    </source>
</evidence>
<evidence type="ECO:0000313" key="7">
    <source>
        <dbReference type="EMBL" id="MDV2620152.1"/>
    </source>
</evidence>
<keyword evidence="4 6" id="KW-1133">Transmembrane helix</keyword>
<keyword evidence="3 6" id="KW-0812">Transmembrane</keyword>
<protein>
    <submittedName>
        <fullName evidence="7">Bax inhibitor-1/YccA family protein</fullName>
    </submittedName>
</protein>
<keyword evidence="5 6" id="KW-0472">Membrane</keyword>
<dbReference type="Pfam" id="PF01027">
    <property type="entry name" value="Bax1-I"/>
    <property type="match status" value="1"/>
</dbReference>
<evidence type="ECO:0000256" key="2">
    <source>
        <dbReference type="ARBA" id="ARBA00010350"/>
    </source>
</evidence>
<organism evidence="7 8">
    <name type="scientific">Pediococcus acidilactici</name>
    <dbReference type="NCBI Taxonomy" id="1254"/>
    <lineage>
        <taxon>Bacteria</taxon>
        <taxon>Bacillati</taxon>
        <taxon>Bacillota</taxon>
        <taxon>Bacilli</taxon>
        <taxon>Lactobacillales</taxon>
        <taxon>Lactobacillaceae</taxon>
        <taxon>Pediococcus</taxon>
        <taxon>Pediococcus acidilactici group</taxon>
    </lineage>
</organism>
<feature type="transmembrane region" description="Helical" evidence="6">
    <location>
        <begin position="135"/>
        <end position="154"/>
    </location>
</feature>
<feature type="transmembrane region" description="Helical" evidence="6">
    <location>
        <begin position="166"/>
        <end position="183"/>
    </location>
</feature>
<feature type="transmembrane region" description="Helical" evidence="6">
    <location>
        <begin position="80"/>
        <end position="96"/>
    </location>
</feature>
<comment type="caution">
    <text evidence="7">The sequence shown here is derived from an EMBL/GenBank/DDBJ whole genome shotgun (WGS) entry which is preliminary data.</text>
</comment>
<dbReference type="EMBL" id="JAWJAV010000001">
    <property type="protein sequence ID" value="MDV2620152.1"/>
    <property type="molecule type" value="Genomic_DNA"/>
</dbReference>
<reference evidence="7" key="2">
    <citation type="submission" date="2023-10" db="EMBL/GenBank/DDBJ databases">
        <authorList>
            <person name="Khurajog B."/>
        </authorList>
    </citation>
    <scope>NUCLEOTIDE SEQUENCE</scope>
    <source>
        <strain evidence="7">BF9</strain>
    </source>
</reference>
<sequence length="256" mass="28208">MTLIDSLLVAFLLQYGKDLNGGIDLDQQPRVINNTIGLNRFLTKMYGWMAAAVAFSGIIAYLGATVWRPAVMTFLSQGRMGIWLIFIALFLFMIFGQKTALQNPTVSFLMLFAFSGFFGITLSSVFMLFSIGTIAGAFFSAAAVFVVMSVIGLTTKRDLSRLGTHLLAALIAMVVVSVINLFFLHSSAVTFFFSLIGIVIFAGLSMFDTASMKNLYLSYGDRVSETGLAIQGAFSLYLDFINLFQYFLTIFGWSRD</sequence>
<dbReference type="InterPro" id="IPR006214">
    <property type="entry name" value="Bax_inhibitor_1-related"/>
</dbReference>
<evidence type="ECO:0000256" key="3">
    <source>
        <dbReference type="ARBA" id="ARBA00022692"/>
    </source>
</evidence>
<evidence type="ECO:0000256" key="6">
    <source>
        <dbReference type="RuleBase" id="RU004379"/>
    </source>
</evidence>
<gene>
    <name evidence="7" type="ORF">R0G89_00180</name>
</gene>
<feature type="transmembrane region" description="Helical" evidence="6">
    <location>
        <begin position="189"/>
        <end position="207"/>
    </location>
</feature>
<evidence type="ECO:0000256" key="4">
    <source>
        <dbReference type="ARBA" id="ARBA00022989"/>
    </source>
</evidence>
<name>A0AAW8YC00_PEDAC</name>
<dbReference type="CDD" id="cd10432">
    <property type="entry name" value="BI-1-like_bacterial"/>
    <property type="match status" value="1"/>
</dbReference>
<comment type="similarity">
    <text evidence="2 6">Belongs to the BI1 family.</text>
</comment>
<feature type="transmembrane region" description="Helical" evidence="6">
    <location>
        <begin position="108"/>
        <end position="129"/>
    </location>
</feature>